<organism evidence="8 9">
    <name type="scientific">Gloeobacter violaceus (strain ATCC 29082 / PCC 7421)</name>
    <dbReference type="NCBI Taxonomy" id="251221"/>
    <lineage>
        <taxon>Bacteria</taxon>
        <taxon>Bacillati</taxon>
        <taxon>Cyanobacteriota</taxon>
        <taxon>Cyanophyceae</taxon>
        <taxon>Gloeobacterales</taxon>
        <taxon>Gloeobacteraceae</taxon>
        <taxon>Gloeobacter</taxon>
    </lineage>
</organism>
<dbReference type="EC" id="2.1.1.72" evidence="1"/>
<dbReference type="eggNOG" id="COG1002">
    <property type="taxonomic scope" value="Bacteria"/>
</dbReference>
<dbReference type="PRINTS" id="PR00507">
    <property type="entry name" value="N12N6MTFRASE"/>
</dbReference>
<dbReference type="PANTHER" id="PTHR33841">
    <property type="entry name" value="DNA METHYLTRANSFERASE YEEA-RELATED"/>
    <property type="match status" value="1"/>
</dbReference>
<dbReference type="eggNOG" id="COG0827">
    <property type="taxonomic scope" value="Bacteria"/>
</dbReference>
<dbReference type="SUPFAM" id="SSF53335">
    <property type="entry name" value="S-adenosyl-L-methionine-dependent methyltransferases"/>
    <property type="match status" value="1"/>
</dbReference>
<dbReference type="KEGG" id="gvi:gll2740"/>
<feature type="compositionally biased region" description="Basic residues" evidence="6">
    <location>
        <begin position="1433"/>
        <end position="1442"/>
    </location>
</feature>
<keyword evidence="4" id="KW-0949">S-adenosyl-L-methionine</keyword>
<dbReference type="Pfam" id="PF07669">
    <property type="entry name" value="Eco57I"/>
    <property type="match status" value="2"/>
</dbReference>
<evidence type="ECO:0000256" key="4">
    <source>
        <dbReference type="ARBA" id="ARBA00022691"/>
    </source>
</evidence>
<feature type="region of interest" description="Disordered" evidence="6">
    <location>
        <begin position="452"/>
        <end position="480"/>
    </location>
</feature>
<dbReference type="InterPro" id="IPR011639">
    <property type="entry name" value="MethylTrfase_TaqI-like_dom"/>
</dbReference>
<dbReference type="InterPro" id="IPR050953">
    <property type="entry name" value="N4_N6_ade-DNA_methylase"/>
</dbReference>
<dbReference type="PATRIC" id="fig|251221.4.peg.2767"/>
<evidence type="ECO:0000313" key="8">
    <source>
        <dbReference type="EMBL" id="BAC90681.1"/>
    </source>
</evidence>
<evidence type="ECO:0000256" key="6">
    <source>
        <dbReference type="SAM" id="MobiDB-lite"/>
    </source>
</evidence>
<keyword evidence="2" id="KW-0489">Methyltransferase</keyword>
<dbReference type="GO" id="GO:0006304">
    <property type="term" value="P:DNA modification"/>
    <property type="evidence" value="ECO:0007669"/>
    <property type="project" value="InterPro"/>
</dbReference>
<dbReference type="Proteomes" id="UP000000557">
    <property type="component" value="Chromosome"/>
</dbReference>
<evidence type="ECO:0000256" key="5">
    <source>
        <dbReference type="ARBA" id="ARBA00047942"/>
    </source>
</evidence>
<protein>
    <recommendedName>
        <fullName evidence="1">site-specific DNA-methyltransferase (adenine-specific)</fullName>
        <ecNumber evidence="1">2.1.1.72</ecNumber>
    </recommendedName>
</protein>
<dbReference type="InParanoid" id="Q7NGZ7"/>
<feature type="domain" description="Type II methyltransferase M.TaqI-like" evidence="7">
    <location>
        <begin position="949"/>
        <end position="1012"/>
    </location>
</feature>
<reference evidence="8 9" key="2">
    <citation type="journal article" date="2003" name="DNA Res.">
        <title>Complete genome structure of Gloeobacter violaceus PCC 7421, a cyanobacterium that lacks thylakoids (supplement).</title>
        <authorList>
            <person name="Nakamura Y."/>
            <person name="Kaneko T."/>
            <person name="Sato S."/>
            <person name="Mimuro M."/>
            <person name="Miyashita H."/>
            <person name="Tsuchiya T."/>
            <person name="Sasamoto S."/>
            <person name="Watanabe A."/>
            <person name="Kawashima K."/>
            <person name="Kishida Y."/>
            <person name="Kiyokawa C."/>
            <person name="Kohara M."/>
            <person name="Matsumoto M."/>
            <person name="Matsuno A."/>
            <person name="Nakazaki N."/>
            <person name="Shimpo S."/>
            <person name="Takeuchi C."/>
            <person name="Yamada M."/>
            <person name="Tabata S."/>
        </authorList>
    </citation>
    <scope>NUCLEOTIDE SEQUENCE [LARGE SCALE GENOMIC DNA]</scope>
    <source>
        <strain evidence="9">ATCC 29082 / PCC 7421</strain>
    </source>
</reference>
<reference evidence="8 9" key="1">
    <citation type="journal article" date="2003" name="DNA Res.">
        <title>Complete genome structure of Gloeobacter violaceus PCC 7421, a cyanobacterium that lacks thylakoids.</title>
        <authorList>
            <person name="Nakamura Y."/>
            <person name="Kaneko T."/>
            <person name="Sato S."/>
            <person name="Mimuro M."/>
            <person name="Miyashita H."/>
            <person name="Tsuchiya T."/>
            <person name="Sasamoto S."/>
            <person name="Watanabe A."/>
            <person name="Kawashima K."/>
            <person name="Kishida Y."/>
            <person name="Kiyokawa C."/>
            <person name="Kohara M."/>
            <person name="Matsumoto M."/>
            <person name="Matsuno A."/>
            <person name="Nakazaki N."/>
            <person name="Shimpo S."/>
            <person name="Takeuchi C."/>
            <person name="Yamada M."/>
            <person name="Tabata S."/>
        </authorList>
    </citation>
    <scope>NUCLEOTIDE SEQUENCE [LARGE SCALE GENOMIC DNA]</scope>
    <source>
        <strain evidence="9">ATCC 29082 / PCC 7421</strain>
    </source>
</reference>
<evidence type="ECO:0000259" key="7">
    <source>
        <dbReference type="Pfam" id="PF07669"/>
    </source>
</evidence>
<dbReference type="STRING" id="251221.gene:10760242"/>
<name>Q7NGZ7_GLOVI</name>
<comment type="catalytic activity">
    <reaction evidence="5">
        <text>a 2'-deoxyadenosine in DNA + S-adenosyl-L-methionine = an N(6)-methyl-2'-deoxyadenosine in DNA + S-adenosyl-L-homocysteine + H(+)</text>
        <dbReference type="Rhea" id="RHEA:15197"/>
        <dbReference type="Rhea" id="RHEA-COMP:12418"/>
        <dbReference type="Rhea" id="RHEA-COMP:12419"/>
        <dbReference type="ChEBI" id="CHEBI:15378"/>
        <dbReference type="ChEBI" id="CHEBI:57856"/>
        <dbReference type="ChEBI" id="CHEBI:59789"/>
        <dbReference type="ChEBI" id="CHEBI:90615"/>
        <dbReference type="ChEBI" id="CHEBI:90616"/>
        <dbReference type="EC" id="2.1.1.72"/>
    </reaction>
</comment>
<accession>Q7NGZ7</accession>
<dbReference type="PhylomeDB" id="Q7NGZ7"/>
<dbReference type="RefSeq" id="WP_011142734.1">
    <property type="nucleotide sequence ID" value="NC_005125.1"/>
</dbReference>
<gene>
    <name evidence="8" type="ordered locus">gll2740</name>
</gene>
<dbReference type="Gene3D" id="3.40.50.150">
    <property type="entry name" value="Vaccinia Virus protein VP39"/>
    <property type="match status" value="2"/>
</dbReference>
<feature type="compositionally biased region" description="Acidic residues" evidence="6">
    <location>
        <begin position="457"/>
        <end position="473"/>
    </location>
</feature>
<evidence type="ECO:0000256" key="3">
    <source>
        <dbReference type="ARBA" id="ARBA00022679"/>
    </source>
</evidence>
<feature type="region of interest" description="Disordered" evidence="6">
    <location>
        <begin position="1401"/>
        <end position="1442"/>
    </location>
</feature>
<dbReference type="EMBL" id="BA000045">
    <property type="protein sequence ID" value="BAC90681.1"/>
    <property type="molecule type" value="Genomic_DNA"/>
</dbReference>
<proteinExistence type="predicted"/>
<keyword evidence="9" id="KW-1185">Reference proteome</keyword>
<dbReference type="PANTHER" id="PTHR33841:SF1">
    <property type="entry name" value="DNA METHYLTRANSFERASE A"/>
    <property type="match status" value="1"/>
</dbReference>
<dbReference type="EnsemblBacteria" id="BAC90681">
    <property type="protein sequence ID" value="BAC90681"/>
    <property type="gene ID" value="BAC90681"/>
</dbReference>
<dbReference type="InterPro" id="IPR029063">
    <property type="entry name" value="SAM-dependent_MTases_sf"/>
</dbReference>
<keyword evidence="3" id="KW-0808">Transferase</keyword>
<evidence type="ECO:0000256" key="1">
    <source>
        <dbReference type="ARBA" id="ARBA00011900"/>
    </source>
</evidence>
<evidence type="ECO:0000256" key="2">
    <source>
        <dbReference type="ARBA" id="ARBA00022603"/>
    </source>
</evidence>
<dbReference type="GO" id="GO:0032259">
    <property type="term" value="P:methylation"/>
    <property type="evidence" value="ECO:0007669"/>
    <property type="project" value="UniProtKB-KW"/>
</dbReference>
<sequence length="1442" mass="163042">MPIDFLQECSFIGPALPEPFVRFELEKELNREKLLSKATGTEAQALREFWDGYRRKLRELVGKSGAIRIRNQVIDPLLPRLGYDRLEAAEPVQTREGLEAGGHLLISADGSSKLRIWTTDLDIDLDAPAKRGAAYRFSHLRIAQRVLLACSERVGLLTNGVELRLLLSDPARPDSQVIIPIDANWKRSREVPDSLRLLLALASPAGVKAVPGLVDKARLQQARVTKDLRKQAREAVELFVQEVLDHPANREKLSEFADRARLAKELWREGLITIYRLLFILKLESSDDPARSFSFASTSLWRNSFSPSVALARYVRMALDEGAETGQLLERGLRSLFRMFAEGLQCTELNIRPLGGSLFGAHATPILSDLAWGERAVAYLLDRLLWTLKKGTVARERVHYGPLDVEDLGRVYEALLELEPGIADEPMCRLRRQKLEVVVPIDQGEKYRVTAAVKNDSEDEAEEEDAEESQEEETSGRGKKTKVEWIEAIAPGRFYLRVGLGRKASGSYYTPHSFVRFLVQETLGPQVAERSPQSDPKPLEILKLKVCDPAMGSGHFLVEACRFLGEKLYEACRLCDELAMAAEKRAESAEDEQQREAALEGAKLFQQRVADLPDPNDELLKYLPSRAPEGLEIGLSQRKAEAMCRRLIAVHCLYGVDKNPLAVELAKLSLWIESHAEGLPLTFLDHRLVLGDSLAGPFLKDLLRYPGSQKQMDDLLSIGLKEGFTKALSNALRHVHDLEESVGATLSEIEAKQAAKTRLDKALEPFMIVAAAWAGGGMLSGPECDDSAYARLAHAVASTSALPADINKEERLIRMIAKGMAMQENLTTIEEVFQQKHIEKLPLALPFDLTFVEVFFPHSNCDYRNGFDVLLGNPPWSKSNLELPEYMGAVDFRFLEVTSSDERIDLEESYKGSSAWNAWLLASLEEDRMGKIISLLNPDAQSDLVGFGSGHADIFASFVDRLFSLLRVNGLFAMVLPSSLHVSQSLRQLRRKLLNKAEILSYFSFENKYSLFEIHKSWKFTPVIIRNSEPKEKKRFPAQFYLHDDSWLFSANKDPYYYLYDPNIIEVMDSESLIFQEYTSVSDMKCAETIFGNSISWKKYSENTYWSIRRELNATDDRWRIEYSKPCGRTWSKEDEALIHHQPGTIHQYTDLWTGAKTLTIPFNNLYDRPRVLELSRYFRAAYRMSARATDERTSIFTILTPGTTATNSLPIEGCPQKRPNRLSLGAVAVCNSFVFDWYLRLRVGSKTISKFIMDNTPISDLASQNNLCVHSSLRLVSNHPGYETLWHEQVCDEWREPKPPFTWPVLESDDERWEVRSAIDAVVADAYGLEREQYAHILSSFSHRSYPKAPKLCLAKFDELQEIGLGAFTKKYDPYWDIPLNENLPQPVIDIPLLDPADSETTSNHKVLQIPGMDSYQGDRRSAPRAAESGKARRKNPRKTS</sequence>
<evidence type="ECO:0000313" key="9">
    <source>
        <dbReference type="Proteomes" id="UP000000557"/>
    </source>
</evidence>
<dbReference type="GO" id="GO:0009007">
    <property type="term" value="F:site-specific DNA-methyltransferase (adenine-specific) activity"/>
    <property type="evidence" value="ECO:0007669"/>
    <property type="project" value="UniProtKB-EC"/>
</dbReference>
<dbReference type="OrthoDB" id="564694at2"/>
<feature type="domain" description="Type II methyltransferase M.TaqI-like" evidence="7">
    <location>
        <begin position="651"/>
        <end position="880"/>
    </location>
</feature>
<dbReference type="HOGENOM" id="CLU_005685_0_0_3"/>